<dbReference type="EMBL" id="LGTL01000016">
    <property type="protein sequence ID" value="KPA77653.1"/>
    <property type="molecule type" value="Genomic_DNA"/>
</dbReference>
<dbReference type="OMA" id="NTAKGKH"/>
<dbReference type="GeneID" id="26907289"/>
<dbReference type="EMBL" id="LGTL01000016">
    <property type="protein sequence ID" value="KPA77654.1"/>
    <property type="molecule type" value="Genomic_DNA"/>
</dbReference>
<reference evidence="3 4" key="1">
    <citation type="submission" date="2015-07" db="EMBL/GenBank/DDBJ databases">
        <title>High-quality genome of monoxenous trypanosomatid Leptomonas pyrrhocoris.</title>
        <authorList>
            <person name="Flegontov P."/>
            <person name="Butenko A."/>
            <person name="Firsov S."/>
            <person name="Vlcek C."/>
            <person name="Logacheva M.D."/>
            <person name="Field M."/>
            <person name="Filatov D."/>
            <person name="Flegontova O."/>
            <person name="Gerasimov E."/>
            <person name="Jackson A.P."/>
            <person name="Kelly S."/>
            <person name="Opperdoes F."/>
            <person name="O'Reilly A."/>
            <person name="Votypka J."/>
            <person name="Yurchenko V."/>
            <person name="Lukes J."/>
        </authorList>
    </citation>
    <scope>NUCLEOTIDE SEQUENCE [LARGE SCALE GENOMIC DNA]</scope>
    <source>
        <strain evidence="3">H10</strain>
    </source>
</reference>
<feature type="domain" description="SUN" evidence="2">
    <location>
        <begin position="40"/>
        <end position="226"/>
    </location>
</feature>
<evidence type="ECO:0000313" key="3">
    <source>
        <dbReference type="EMBL" id="KPA77653.1"/>
    </source>
</evidence>
<evidence type="ECO:0000313" key="4">
    <source>
        <dbReference type="Proteomes" id="UP000037923"/>
    </source>
</evidence>
<protein>
    <submittedName>
        <fullName evidence="3">Putative mitochondrial mitochondrial RNA binding protein 2</fullName>
    </submittedName>
</protein>
<comment type="caution">
    <text evidence="3">The sequence shown here is derived from an EMBL/GenBank/DDBJ whole genome shotgun (WGS) entry which is preliminary data.</text>
</comment>
<feature type="region of interest" description="Disordered" evidence="1">
    <location>
        <begin position="46"/>
        <end position="66"/>
    </location>
</feature>
<dbReference type="InterPro" id="IPR009044">
    <property type="entry name" value="ssDNA-bd_transcriptional_reg"/>
</dbReference>
<dbReference type="AlphaFoldDB" id="A0A0M9FWX3"/>
<evidence type="ECO:0000256" key="1">
    <source>
        <dbReference type="SAM" id="MobiDB-lite"/>
    </source>
</evidence>
<dbReference type="GO" id="GO:0006355">
    <property type="term" value="P:regulation of DNA-templated transcription"/>
    <property type="evidence" value="ECO:0007669"/>
    <property type="project" value="InterPro"/>
</dbReference>
<dbReference type="OrthoDB" id="271781at2759"/>
<name>A0A0M9FWX3_LEPPY</name>
<sequence>MLRRVATVCAVRSRLSLVTAASASPAAASLRFTSARWAATDAAANVRNSNNNNNNNNNGYRQRSRRPDLPPAFDIVHWNDEDVSRGHLLRVLHRNGYIALDYHRQKHTAAPAGDAPARRENRAEKVVTVTLPPVYVARFLGVLEGRMDKVDVQSRFTNATFAPNAAKGRHHYTLHCTSMRPTTGQMQTADGADVQEETVEWTVELDAAESLMLHRFLTQALHHNSGFGRDA</sequence>
<dbReference type="InterPro" id="IPR032680">
    <property type="entry name" value="SUN1_N"/>
</dbReference>
<dbReference type="VEuPathDB" id="TriTrypDB:LpyrH10_16_1850"/>
<feature type="compositionally biased region" description="Low complexity" evidence="1">
    <location>
        <begin position="46"/>
        <end position="58"/>
    </location>
</feature>
<accession>A0A0M9FWX3</accession>
<keyword evidence="4" id="KW-1185">Reference proteome</keyword>
<proteinExistence type="predicted"/>
<organism evidence="3 4">
    <name type="scientific">Leptomonas pyrrhocoris</name>
    <name type="common">Firebug parasite</name>
    <dbReference type="NCBI Taxonomy" id="157538"/>
    <lineage>
        <taxon>Eukaryota</taxon>
        <taxon>Discoba</taxon>
        <taxon>Euglenozoa</taxon>
        <taxon>Kinetoplastea</taxon>
        <taxon>Metakinetoplastina</taxon>
        <taxon>Trypanosomatida</taxon>
        <taxon>Trypanosomatidae</taxon>
        <taxon>Leishmaniinae</taxon>
        <taxon>Leptomonas</taxon>
    </lineage>
</organism>
<gene>
    <name evidence="3" type="ORF">ABB37_07003</name>
</gene>
<dbReference type="RefSeq" id="XP_015656093.1">
    <property type="nucleotide sequence ID" value="XM_015805480.1"/>
</dbReference>
<dbReference type="SUPFAM" id="SSF54447">
    <property type="entry name" value="ssDNA-binding transcriptional regulator domain"/>
    <property type="match status" value="1"/>
</dbReference>
<dbReference type="Gene3D" id="2.30.31.40">
    <property type="match status" value="1"/>
</dbReference>
<dbReference type="Proteomes" id="UP000037923">
    <property type="component" value="Unassembled WGS sequence"/>
</dbReference>
<dbReference type="Pfam" id="PF09387">
    <property type="entry name" value="MRP"/>
    <property type="match status" value="1"/>
</dbReference>
<evidence type="ECO:0000259" key="2">
    <source>
        <dbReference type="Pfam" id="PF09387"/>
    </source>
</evidence>
<dbReference type="GO" id="GO:0003677">
    <property type="term" value="F:DNA binding"/>
    <property type="evidence" value="ECO:0007669"/>
    <property type="project" value="InterPro"/>
</dbReference>
<dbReference type="RefSeq" id="XP_015656092.1">
    <property type="nucleotide sequence ID" value="XM_015805479.1"/>
</dbReference>